<dbReference type="Gene3D" id="2.120.10.30">
    <property type="entry name" value="TolB, C-terminal domain"/>
    <property type="match status" value="1"/>
</dbReference>
<dbReference type="InterPro" id="IPR011042">
    <property type="entry name" value="6-blade_b-propeller_TolB-like"/>
</dbReference>
<evidence type="ECO:0000313" key="5">
    <source>
        <dbReference type="Proteomes" id="UP000008460"/>
    </source>
</evidence>
<keyword evidence="2" id="KW-0720">Serine protease</keyword>
<dbReference type="PANTHER" id="PTHR42776:SF27">
    <property type="entry name" value="DIPEPTIDYL PEPTIDASE FAMILY MEMBER 6"/>
    <property type="match status" value="1"/>
</dbReference>
<keyword evidence="2" id="KW-0645">Protease</keyword>
<dbReference type="SUPFAM" id="SSF82171">
    <property type="entry name" value="DPP6 N-terminal domain-like"/>
    <property type="match status" value="1"/>
</dbReference>
<dbReference type="STRING" id="590998.Celf_1590"/>
<dbReference type="eggNOG" id="COG0823">
    <property type="taxonomic scope" value="Bacteria"/>
</dbReference>
<feature type="domain" description="Peptidase S9 prolyl oligopeptidase catalytic" evidence="3">
    <location>
        <begin position="473"/>
        <end position="680"/>
    </location>
</feature>
<organism evidence="4 5">
    <name type="scientific">Cellulomonas fimi (strain ATCC 484 / DSM 20113 / JCM 1341 / CCUG 24087 / LMG 16345 / NBRC 15513 / NCIMB 8980 / NCTC 7547 / NRS-133)</name>
    <dbReference type="NCBI Taxonomy" id="590998"/>
    <lineage>
        <taxon>Bacteria</taxon>
        <taxon>Bacillati</taxon>
        <taxon>Actinomycetota</taxon>
        <taxon>Actinomycetes</taxon>
        <taxon>Micrococcales</taxon>
        <taxon>Cellulomonadaceae</taxon>
        <taxon>Cellulomonas</taxon>
    </lineage>
</organism>
<dbReference type="Proteomes" id="UP000008460">
    <property type="component" value="Chromosome"/>
</dbReference>
<dbReference type="RefSeq" id="WP_013770750.1">
    <property type="nucleotide sequence ID" value="NC_015514.1"/>
</dbReference>
<evidence type="ECO:0000313" key="4">
    <source>
        <dbReference type="EMBL" id="AEE45724.1"/>
    </source>
</evidence>
<dbReference type="SUPFAM" id="SSF53474">
    <property type="entry name" value="alpha/beta-Hydrolases"/>
    <property type="match status" value="1"/>
</dbReference>
<keyword evidence="1" id="KW-0378">Hydrolase</keyword>
<name>F4H790_CELFA</name>
<dbReference type="PANTHER" id="PTHR42776">
    <property type="entry name" value="SERINE PEPTIDASE S9 FAMILY MEMBER"/>
    <property type="match status" value="1"/>
</dbReference>
<dbReference type="EMBL" id="CP002666">
    <property type="protein sequence ID" value="AEE45724.1"/>
    <property type="molecule type" value="Genomic_DNA"/>
</dbReference>
<dbReference type="InterPro" id="IPR011659">
    <property type="entry name" value="WD40"/>
</dbReference>
<gene>
    <name evidence="4" type="ordered locus">Celf_1590</name>
</gene>
<evidence type="ECO:0000256" key="1">
    <source>
        <dbReference type="ARBA" id="ARBA00022801"/>
    </source>
</evidence>
<keyword evidence="5" id="KW-1185">Reference proteome</keyword>
<sequence length="683" mass="71507">MIPDDLALLRTPGSPAVLPDGSAAVVSVTRPDPRSDEYVGHLWRVPLDGDVAAVPLTRGHRDTAPDVSPDGRWVVFCRAEPRGKPQVFVVEATGGEPVQLTDAPLGASSPRFSPDGSSVAYLARVPEEGRYVPDGDPASEPPRHITGFQYRSDGLGFGVDRRQHLFVVDLPAVATDPDAPVTDAPAVPAARQLTEGDLDVRDARWLPSGDALVAAVARHGARDEDLRRDAVLVPVAGGPTGLTGLVPVTDADHGATLTVETVLPTPDGAAVWLLATDVGPSGRDFVAAHLGLFRVDLDGGEPGRTPGRAVRLTDPESVDLVAGILAASADGPLVGLQHRGAVHLARVGADGGLTTLLGGSHVLTGAAVASASTVSTAAAGERVVAVAAGPATAGDVLVVDGPAVRVRTDLSAPLRATGRLREPRELDAVAPDGYPVHGWVVTPDPERFGTGPHPTVLMIHGGPHAQYTHALFDEVQVLAAAGYAVVLGNPRGSAGYGRAHGAAIRGAFGTVDADDVLALLDAALALPETDAERVGVMGGSYGGYLTAWLTTRTDRFAAAVVERGFLDPVSFVGSSDIGWFFGLEYLGDAADEEGRRAVAAQSPMAHVGAVTTPTLVIHSEQDWRCPVEQGQRWFVELRRRGVEAELLLFPGEGHELTRSGRPRHRVQRFEHVLAWWARHLPVG</sequence>
<dbReference type="Pfam" id="PF00326">
    <property type="entry name" value="Peptidase_S9"/>
    <property type="match status" value="1"/>
</dbReference>
<dbReference type="AlphaFoldDB" id="F4H790"/>
<proteinExistence type="predicted"/>
<dbReference type="InterPro" id="IPR029058">
    <property type="entry name" value="AB_hydrolase_fold"/>
</dbReference>
<accession>F4H790</accession>
<dbReference type="Gene3D" id="3.40.50.1820">
    <property type="entry name" value="alpha/beta hydrolase"/>
    <property type="match status" value="1"/>
</dbReference>
<dbReference type="GO" id="GO:0006508">
    <property type="term" value="P:proteolysis"/>
    <property type="evidence" value="ECO:0007669"/>
    <property type="project" value="InterPro"/>
</dbReference>
<dbReference type="InterPro" id="IPR001375">
    <property type="entry name" value="Peptidase_S9_cat"/>
</dbReference>
<reference evidence="4 5" key="1">
    <citation type="submission" date="2011-04" db="EMBL/GenBank/DDBJ databases">
        <title>Complete sequence of Cellulomonas fimi ATCC 484.</title>
        <authorList>
            <consortium name="US DOE Joint Genome Institute"/>
            <person name="Lucas S."/>
            <person name="Han J."/>
            <person name="Lapidus A."/>
            <person name="Cheng J.-F."/>
            <person name="Goodwin L."/>
            <person name="Pitluck S."/>
            <person name="Peters L."/>
            <person name="Chertkov O."/>
            <person name="Detter J.C."/>
            <person name="Han C."/>
            <person name="Tapia R."/>
            <person name="Land M."/>
            <person name="Hauser L."/>
            <person name="Kyrpides N."/>
            <person name="Ivanova N."/>
            <person name="Ovchinnikova G."/>
            <person name="Pagani I."/>
            <person name="Mead D."/>
            <person name="Brumm P."/>
            <person name="Woyke T."/>
        </authorList>
    </citation>
    <scope>NUCLEOTIDE SEQUENCE [LARGE SCALE GENOMIC DNA]</scope>
    <source>
        <strain evidence="5">ATCC 484 / DSM 20113 / JCM 1341 / NBRC 15513 / NCIMB 8980 / NCTC 7547</strain>
    </source>
</reference>
<evidence type="ECO:0000256" key="2">
    <source>
        <dbReference type="ARBA" id="ARBA00022825"/>
    </source>
</evidence>
<evidence type="ECO:0000259" key="3">
    <source>
        <dbReference type="Pfam" id="PF00326"/>
    </source>
</evidence>
<dbReference type="eggNOG" id="COG1506">
    <property type="taxonomic scope" value="Bacteria"/>
</dbReference>
<dbReference type="HOGENOM" id="CLU_008615_2_1_11"/>
<dbReference type="Pfam" id="PF07676">
    <property type="entry name" value="PD40"/>
    <property type="match status" value="2"/>
</dbReference>
<protein>
    <submittedName>
        <fullName evidence="4">WD40-like beta Propeller containing protein</fullName>
    </submittedName>
</protein>
<dbReference type="KEGG" id="cfi:Celf_1590"/>
<dbReference type="GO" id="GO:0004252">
    <property type="term" value="F:serine-type endopeptidase activity"/>
    <property type="evidence" value="ECO:0007669"/>
    <property type="project" value="TreeGrafter"/>
</dbReference>